<dbReference type="PANTHER" id="PTHR11059:SF0">
    <property type="entry name" value="DNA REPAIR PROTEIN RECN"/>
    <property type="match status" value="1"/>
</dbReference>
<protein>
    <recommendedName>
        <fullName evidence="3 9">DNA repair protein RecN</fullName>
    </recommendedName>
    <alternativeName>
        <fullName evidence="8 9">Recombination protein N</fullName>
    </alternativeName>
</protein>
<dbReference type="PROSITE" id="PS00675">
    <property type="entry name" value="SIGMA54_INTERACT_1"/>
    <property type="match status" value="1"/>
</dbReference>
<organism evidence="13 14">
    <name type="scientific">Candidatus Nitrospira allomarina</name>
    <dbReference type="NCBI Taxonomy" id="3020900"/>
    <lineage>
        <taxon>Bacteria</taxon>
        <taxon>Pseudomonadati</taxon>
        <taxon>Nitrospirota</taxon>
        <taxon>Nitrospiria</taxon>
        <taxon>Nitrospirales</taxon>
        <taxon>Nitrospiraceae</taxon>
        <taxon>Nitrospira</taxon>
    </lineage>
</organism>
<dbReference type="SUPFAM" id="SSF52540">
    <property type="entry name" value="P-loop containing nucleoside triphosphate hydrolases"/>
    <property type="match status" value="1"/>
</dbReference>
<evidence type="ECO:0000256" key="9">
    <source>
        <dbReference type="PIRNR" id="PIRNR003128"/>
    </source>
</evidence>
<accession>A0AA96GC40</accession>
<dbReference type="GO" id="GO:0009432">
    <property type="term" value="P:SOS response"/>
    <property type="evidence" value="ECO:0007669"/>
    <property type="project" value="TreeGrafter"/>
</dbReference>
<evidence type="ECO:0000256" key="1">
    <source>
        <dbReference type="ARBA" id="ARBA00003618"/>
    </source>
</evidence>
<evidence type="ECO:0000313" key="13">
    <source>
        <dbReference type="EMBL" id="WNM57415.1"/>
    </source>
</evidence>
<dbReference type="InterPro" id="IPR003395">
    <property type="entry name" value="RecF/RecN/SMC_N"/>
</dbReference>
<evidence type="ECO:0000256" key="3">
    <source>
        <dbReference type="ARBA" id="ARBA00021315"/>
    </source>
</evidence>
<dbReference type="KEGG" id="nall:PP769_15790"/>
<keyword evidence="14" id="KW-1185">Reference proteome</keyword>
<dbReference type="InterPro" id="IPR025662">
    <property type="entry name" value="Sigma_54_int_dom_ATP-bd_1"/>
</dbReference>
<evidence type="ECO:0000256" key="7">
    <source>
        <dbReference type="ARBA" id="ARBA00023204"/>
    </source>
</evidence>
<dbReference type="InterPro" id="IPR004604">
    <property type="entry name" value="DNA_recomb/repair_RecN"/>
</dbReference>
<dbReference type="Gene3D" id="3.40.50.300">
    <property type="entry name" value="P-loop containing nucleotide triphosphate hydrolases"/>
    <property type="match status" value="2"/>
</dbReference>
<gene>
    <name evidence="13" type="primary">recN</name>
    <name evidence="13" type="ORF">PP769_15790</name>
</gene>
<dbReference type="GO" id="GO:0006281">
    <property type="term" value="P:DNA repair"/>
    <property type="evidence" value="ECO:0007669"/>
    <property type="project" value="UniProtKB-KW"/>
</dbReference>
<comment type="function">
    <text evidence="1 9">May be involved in recombinational repair of damaged DNA.</text>
</comment>
<keyword evidence="4" id="KW-0547">Nucleotide-binding</keyword>
<dbReference type="AlphaFoldDB" id="A0AA96GC40"/>
<evidence type="ECO:0000256" key="8">
    <source>
        <dbReference type="ARBA" id="ARBA00033408"/>
    </source>
</evidence>
<evidence type="ECO:0000259" key="12">
    <source>
        <dbReference type="Pfam" id="PF02463"/>
    </source>
</evidence>
<evidence type="ECO:0000256" key="2">
    <source>
        <dbReference type="ARBA" id="ARBA00009441"/>
    </source>
</evidence>
<keyword evidence="10" id="KW-0175">Coiled coil</keyword>
<comment type="similarity">
    <text evidence="2 9">Belongs to the RecN family.</text>
</comment>
<dbReference type="GO" id="GO:0043590">
    <property type="term" value="C:bacterial nucleoid"/>
    <property type="evidence" value="ECO:0007669"/>
    <property type="project" value="TreeGrafter"/>
</dbReference>
<evidence type="ECO:0000313" key="14">
    <source>
        <dbReference type="Proteomes" id="UP001302719"/>
    </source>
</evidence>
<dbReference type="InterPro" id="IPR027417">
    <property type="entry name" value="P-loop_NTPase"/>
</dbReference>
<feature type="region of interest" description="Disordered" evidence="11">
    <location>
        <begin position="552"/>
        <end position="576"/>
    </location>
</feature>
<name>A0AA96GC40_9BACT</name>
<dbReference type="EMBL" id="CP116967">
    <property type="protein sequence ID" value="WNM57415.1"/>
    <property type="molecule type" value="Genomic_DNA"/>
</dbReference>
<keyword evidence="6" id="KW-0067">ATP-binding</keyword>
<dbReference type="Pfam" id="PF02463">
    <property type="entry name" value="SMC_N"/>
    <property type="match status" value="1"/>
</dbReference>
<evidence type="ECO:0000256" key="10">
    <source>
        <dbReference type="SAM" id="Coils"/>
    </source>
</evidence>
<dbReference type="PIRSF" id="PIRSF003128">
    <property type="entry name" value="RecN"/>
    <property type="match status" value="1"/>
</dbReference>
<dbReference type="GO" id="GO:0005524">
    <property type="term" value="F:ATP binding"/>
    <property type="evidence" value="ECO:0007669"/>
    <property type="project" value="UniProtKB-KW"/>
</dbReference>
<dbReference type="NCBIfam" id="NF008121">
    <property type="entry name" value="PRK10869.1"/>
    <property type="match status" value="1"/>
</dbReference>
<reference evidence="13 14" key="1">
    <citation type="submission" date="2023-01" db="EMBL/GenBank/DDBJ databases">
        <title>Cultivation and genomic characterization of new, ubiquitous marine nitrite-oxidizing bacteria from the Nitrospirales.</title>
        <authorList>
            <person name="Mueller A.J."/>
            <person name="Daebeler A."/>
            <person name="Herbold C.W."/>
            <person name="Kirkegaard R.H."/>
            <person name="Daims H."/>
        </authorList>
    </citation>
    <scope>NUCLEOTIDE SEQUENCE [LARGE SCALE GENOMIC DNA]</scope>
    <source>
        <strain evidence="13 14">VA</strain>
    </source>
</reference>
<dbReference type="FunFam" id="3.40.50.300:FF:000319">
    <property type="entry name" value="DNA repair protein RecN"/>
    <property type="match status" value="1"/>
</dbReference>
<proteinExistence type="inferred from homology"/>
<dbReference type="NCBIfam" id="TIGR00634">
    <property type="entry name" value="recN"/>
    <property type="match status" value="1"/>
</dbReference>
<dbReference type="FunFam" id="3.40.50.300:FF:000356">
    <property type="entry name" value="DNA repair protein RecN"/>
    <property type="match status" value="1"/>
</dbReference>
<sequence length="576" mass="64835">MLTELRISNFALIDQLHLEFPPGFLVLTGETGAGKSLLIDALVLITGGRASAEHIRFGAEEALLEACFVIPPTHPLSSRLQGEGYLLPDQQDFIVRRMLSRSGRNRNFLNGQLAPLQTIQDIGSQLVDIHGQHDQQSLLSSKTQLKLLDAFGKLEDVVGSYQVMHQEWVQKKAALDEYVIRLRDQTNRQDILQYQYDELVKMQLQSGEEESLSQEYHRLKHRGRLGELSNQAFTALHEGERSVLDHLGEVTEWVQELAKIDAYGESWVPLLEAANMSLREVTDNLRDYRTRIEYDPERMDLIDSRLAGLQRLKKKYRKPVEELVELTKTLEQDLAQIQNGEEQVRYLQAEVTSRYESMKALAEDLSARRKTVAKHLVKEIKQELASLKMSTMEVHVNIEMANGDNRFGPTGMDRVEMLLAPNPGEPLMPLGRIASGGELSRIMLALKTVFAENDQTPVVIFDEIDSGIGGEAGIIMGSRLRQLAQFHQVCCITHLPQIASQAHAQFVVEKTTLEDRTLTKVHEVIGVHRETEIARMLGGGTLTPTIRKTAGEMLDRGNSPHIASTHKKPKKKPTKT</sequence>
<dbReference type="GO" id="GO:0006310">
    <property type="term" value="P:DNA recombination"/>
    <property type="evidence" value="ECO:0007669"/>
    <property type="project" value="InterPro"/>
</dbReference>
<feature type="coiled-coil region" evidence="10">
    <location>
        <begin position="320"/>
        <end position="350"/>
    </location>
</feature>
<dbReference type="CDD" id="cd03241">
    <property type="entry name" value="ABC_RecN"/>
    <property type="match status" value="2"/>
</dbReference>
<feature type="domain" description="RecF/RecN/SMC N-terminal" evidence="12">
    <location>
        <begin position="1"/>
        <end position="510"/>
    </location>
</feature>
<dbReference type="Proteomes" id="UP001302719">
    <property type="component" value="Chromosome"/>
</dbReference>
<evidence type="ECO:0000256" key="4">
    <source>
        <dbReference type="ARBA" id="ARBA00022741"/>
    </source>
</evidence>
<evidence type="ECO:0000256" key="5">
    <source>
        <dbReference type="ARBA" id="ARBA00022763"/>
    </source>
</evidence>
<keyword evidence="7 9" id="KW-0234">DNA repair</keyword>
<dbReference type="PANTHER" id="PTHR11059">
    <property type="entry name" value="DNA REPAIR PROTEIN RECN"/>
    <property type="match status" value="1"/>
</dbReference>
<feature type="compositionally biased region" description="Basic residues" evidence="11">
    <location>
        <begin position="564"/>
        <end position="576"/>
    </location>
</feature>
<dbReference type="RefSeq" id="WP_312641864.1">
    <property type="nucleotide sequence ID" value="NZ_CP116967.1"/>
</dbReference>
<keyword evidence="5 9" id="KW-0227">DNA damage</keyword>
<evidence type="ECO:0000256" key="6">
    <source>
        <dbReference type="ARBA" id="ARBA00022840"/>
    </source>
</evidence>
<evidence type="ECO:0000256" key="11">
    <source>
        <dbReference type="SAM" id="MobiDB-lite"/>
    </source>
</evidence>